<organism evidence="3 4">
    <name type="scientific">Pyrococcus horikoshii</name>
    <dbReference type="NCBI Taxonomy" id="53953"/>
    <lineage>
        <taxon>Archaea</taxon>
        <taxon>Methanobacteriati</taxon>
        <taxon>Methanobacteriota</taxon>
        <taxon>Thermococci</taxon>
        <taxon>Thermococcales</taxon>
        <taxon>Thermococcaceae</taxon>
        <taxon>Pyrococcus</taxon>
    </lineage>
</organism>
<name>A0A832SNI9_PYRHR</name>
<dbReference type="AlphaFoldDB" id="A0A832SNI9"/>
<feature type="transmembrane region" description="Helical" evidence="1">
    <location>
        <begin position="6"/>
        <end position="26"/>
    </location>
</feature>
<feature type="transmembrane region" description="Helical" evidence="1">
    <location>
        <begin position="38"/>
        <end position="64"/>
    </location>
</feature>
<dbReference type="Pfam" id="PF05763">
    <property type="entry name" value="DUF835"/>
    <property type="match status" value="1"/>
</dbReference>
<keyword evidence="1" id="KW-0472">Membrane</keyword>
<evidence type="ECO:0000313" key="4">
    <source>
        <dbReference type="Proteomes" id="UP000617544"/>
    </source>
</evidence>
<dbReference type="GeneID" id="32154128"/>
<keyword evidence="1" id="KW-1133">Transmembrane helix</keyword>
<feature type="domain" description="DUF835" evidence="2">
    <location>
        <begin position="117"/>
        <end position="235"/>
    </location>
</feature>
<dbReference type="Proteomes" id="UP000617544">
    <property type="component" value="Unassembled WGS sequence"/>
</dbReference>
<evidence type="ECO:0000259" key="2">
    <source>
        <dbReference type="Pfam" id="PF05763"/>
    </source>
</evidence>
<dbReference type="InterPro" id="IPR008553">
    <property type="entry name" value="DUF835"/>
</dbReference>
<dbReference type="EMBL" id="DUJN01000007">
    <property type="protein sequence ID" value="HII61647.1"/>
    <property type="molecule type" value="Genomic_DNA"/>
</dbReference>
<comment type="caution">
    <text evidence="3">The sequence shown here is derived from an EMBL/GenBank/DDBJ whole genome shotgun (WGS) entry which is preliminary data.</text>
</comment>
<accession>A0A832SNI9</accession>
<feature type="transmembrane region" description="Helical" evidence="1">
    <location>
        <begin position="70"/>
        <end position="87"/>
    </location>
</feature>
<sequence>MVNLMVLSYRFIVFLLFLILSIYAFVKLKRSPIEFKSVFTKSFTFLFLGVLIRGIDLLQAFVYIPYYEEIHIIGHIIILGGIGYTYVEFMKNLERFFFPEEPIFKGEGAYLARSYEEVLSLIKNKRVLVITRNPTKYRNLASRVIWVTSSGEKGVHPTSLHVILDLCIRFIKENRGGIVLIDCVEFLTLYNGFPSVFKFLTGLKDNVLMRGGKIIIMVNPNAIDKRDLSLLEREFTPLT</sequence>
<evidence type="ECO:0000313" key="3">
    <source>
        <dbReference type="EMBL" id="HII61647.1"/>
    </source>
</evidence>
<proteinExistence type="predicted"/>
<dbReference type="RefSeq" id="WP_010886050.1">
    <property type="nucleotide sequence ID" value="NZ_DUJN01000007.1"/>
</dbReference>
<dbReference type="OMA" id="IHIGGHI"/>
<keyword evidence="1" id="KW-0812">Transmembrane</keyword>
<reference evidence="3" key="1">
    <citation type="journal article" date="2020" name="bioRxiv">
        <title>A rank-normalized archaeal taxonomy based on genome phylogeny resolves widespread incomplete and uneven classifications.</title>
        <authorList>
            <person name="Rinke C."/>
            <person name="Chuvochina M."/>
            <person name="Mussig A.J."/>
            <person name="Chaumeil P.-A."/>
            <person name="Waite D.W."/>
            <person name="Whitman W.B."/>
            <person name="Parks D.H."/>
            <person name="Hugenholtz P."/>
        </authorList>
    </citation>
    <scope>NUCLEOTIDE SEQUENCE</scope>
    <source>
        <strain evidence="3">UBA8834</strain>
    </source>
</reference>
<gene>
    <name evidence="3" type="ORF">HA331_07910</name>
</gene>
<evidence type="ECO:0000256" key="1">
    <source>
        <dbReference type="SAM" id="Phobius"/>
    </source>
</evidence>
<protein>
    <submittedName>
        <fullName evidence="3">DUF835 domain-containing protein</fullName>
    </submittedName>
</protein>